<organism evidence="3 4">
    <name type="scientific">Fulvivirga marina</name>
    <dbReference type="NCBI Taxonomy" id="2494733"/>
    <lineage>
        <taxon>Bacteria</taxon>
        <taxon>Pseudomonadati</taxon>
        <taxon>Bacteroidota</taxon>
        <taxon>Cytophagia</taxon>
        <taxon>Cytophagales</taxon>
        <taxon>Fulvivirgaceae</taxon>
        <taxon>Fulvivirga</taxon>
    </lineage>
</organism>
<dbReference type="GO" id="GO:0080120">
    <property type="term" value="P:CAAX-box protein maturation"/>
    <property type="evidence" value="ECO:0007669"/>
    <property type="project" value="UniProtKB-ARBA"/>
</dbReference>
<feature type="transmembrane region" description="Helical" evidence="1">
    <location>
        <begin position="168"/>
        <end position="188"/>
    </location>
</feature>
<name>A0A937KDY3_9BACT</name>
<dbReference type="Pfam" id="PF02517">
    <property type="entry name" value="Rce1-like"/>
    <property type="match status" value="1"/>
</dbReference>
<feature type="transmembrane region" description="Helical" evidence="1">
    <location>
        <begin position="287"/>
        <end position="306"/>
    </location>
</feature>
<feature type="transmembrane region" description="Helical" evidence="1">
    <location>
        <begin position="131"/>
        <end position="148"/>
    </location>
</feature>
<feature type="transmembrane region" description="Helical" evidence="1">
    <location>
        <begin position="233"/>
        <end position="257"/>
    </location>
</feature>
<feature type="domain" description="CAAX prenyl protease 2/Lysostaphin resistance protein A-like" evidence="2">
    <location>
        <begin position="222"/>
        <end position="297"/>
    </location>
</feature>
<reference evidence="3" key="1">
    <citation type="submission" date="2021-01" db="EMBL/GenBank/DDBJ databases">
        <title>Fulvivirga kasyanovii gen. nov., sp nov., a novel member of the phylum Bacteroidetes isolated from seawater in a mussel farm.</title>
        <authorList>
            <person name="Zhao L.-H."/>
            <person name="Wang Z.-J."/>
        </authorList>
    </citation>
    <scope>NUCLEOTIDE SEQUENCE</scope>
    <source>
        <strain evidence="3">29W222</strain>
    </source>
</reference>
<evidence type="ECO:0000313" key="4">
    <source>
        <dbReference type="Proteomes" id="UP000614216"/>
    </source>
</evidence>
<sequence>MKKIIAYLKEHLKEDFSWGYYGAIATFLTFSLIFNYYHDFEDSVIDSYHGKSIRILYYFLFYGFAYYSAVLIMVFFKKDKALLLNSTFWIKSAAVLTVLALDAAFHYHEILINQELSYQLHYWAKKVSKNLVNIFTTIIPLWIVYKALDHKLESFYGLTLKGFDYKPYVFLLLVMVPLLIAASFIDNFNNFYPIYKANPAPNYLGLAEWIPAIIYELAYGWNFLTIELVFRGFMILGMASLMGRNVVVPMVVTYCFLHFGKPEGEAISSIFGGYILGVIAYESRSIFGGVIIHVGVAWLMELFAWLQQVLFKS</sequence>
<evidence type="ECO:0000313" key="3">
    <source>
        <dbReference type="EMBL" id="MBL6448954.1"/>
    </source>
</evidence>
<evidence type="ECO:0000256" key="1">
    <source>
        <dbReference type="SAM" id="Phobius"/>
    </source>
</evidence>
<accession>A0A937KDY3</accession>
<dbReference type="Proteomes" id="UP000614216">
    <property type="component" value="Unassembled WGS sequence"/>
</dbReference>
<dbReference type="InterPro" id="IPR003675">
    <property type="entry name" value="Rce1/LyrA-like_dom"/>
</dbReference>
<feature type="transmembrane region" description="Helical" evidence="1">
    <location>
        <begin position="88"/>
        <end position="110"/>
    </location>
</feature>
<dbReference type="GO" id="GO:0004175">
    <property type="term" value="F:endopeptidase activity"/>
    <property type="evidence" value="ECO:0007669"/>
    <property type="project" value="UniProtKB-ARBA"/>
</dbReference>
<keyword evidence="3" id="KW-0378">Hydrolase</keyword>
<keyword evidence="1" id="KW-1133">Transmembrane helix</keyword>
<comment type="caution">
    <text evidence="3">The sequence shown here is derived from an EMBL/GenBank/DDBJ whole genome shotgun (WGS) entry which is preliminary data.</text>
</comment>
<dbReference type="GO" id="GO:0008237">
    <property type="term" value="F:metallopeptidase activity"/>
    <property type="evidence" value="ECO:0007669"/>
    <property type="project" value="UniProtKB-KW"/>
</dbReference>
<feature type="transmembrane region" description="Helical" evidence="1">
    <location>
        <begin position="18"/>
        <end position="37"/>
    </location>
</feature>
<feature type="transmembrane region" description="Helical" evidence="1">
    <location>
        <begin position="57"/>
        <end position="76"/>
    </location>
</feature>
<protein>
    <submittedName>
        <fullName evidence="3">CPBP family intramembrane metalloprotease</fullName>
    </submittedName>
</protein>
<proteinExistence type="predicted"/>
<keyword evidence="4" id="KW-1185">Reference proteome</keyword>
<keyword evidence="3" id="KW-0645">Protease</keyword>
<evidence type="ECO:0000259" key="2">
    <source>
        <dbReference type="Pfam" id="PF02517"/>
    </source>
</evidence>
<dbReference type="RefSeq" id="WP_202858490.1">
    <property type="nucleotide sequence ID" value="NZ_JAEUGD010000066.1"/>
</dbReference>
<keyword evidence="1" id="KW-0472">Membrane</keyword>
<gene>
    <name evidence="3" type="ORF">JMN32_21770</name>
</gene>
<dbReference type="EMBL" id="JAEUGD010000066">
    <property type="protein sequence ID" value="MBL6448954.1"/>
    <property type="molecule type" value="Genomic_DNA"/>
</dbReference>
<feature type="transmembrane region" description="Helical" evidence="1">
    <location>
        <begin position="200"/>
        <end position="221"/>
    </location>
</feature>
<keyword evidence="3" id="KW-0482">Metalloprotease</keyword>
<keyword evidence="1" id="KW-0812">Transmembrane</keyword>
<dbReference type="AlphaFoldDB" id="A0A937KDY3"/>
<feature type="transmembrane region" description="Helical" evidence="1">
    <location>
        <begin position="264"/>
        <end position="281"/>
    </location>
</feature>